<accession>A0AA88SD40</accession>
<sequence length="351" mass="40149">MLWKKSDDLLRRDATKREEKRGFTITSYRTVPMRGEIFMLILATWPCLQALFVVESEQKSYDGEVHDKVMMGCRFSHIPSVSRVSVIWKRIDPLPTLDVYQLDKGHEKPNFTNQHYKSRVRLLREELENFRAVIEISRLRPNDSGTYQCIVIQGEGDYKQTQLNVRAPYTPIKKTFRTISKKEVELSCESQGFPLAHVTWSNSKFNAPYLTNRSENSQVQNSDGFFVVTSRLAVTYDTDNYTCSYVTDDGKTSQKATFVIPDEISETSKWTAGYAAILVVMCVGLAFALLFLRRRKKEHTRLDTSAVVCESHGQNGRVTSADNLLPKSDSRVDSLTFTSECKYSRAFPLAI</sequence>
<keyword evidence="4" id="KW-0732">Signal</keyword>
<evidence type="ECO:0000256" key="11">
    <source>
        <dbReference type="SAM" id="Phobius"/>
    </source>
</evidence>
<keyword evidence="5 11" id="KW-1133">Transmembrane helix</keyword>
<evidence type="ECO:0000256" key="3">
    <source>
        <dbReference type="ARBA" id="ARBA00022692"/>
    </source>
</evidence>
<dbReference type="GO" id="GO:0071222">
    <property type="term" value="P:cellular response to lipopolysaccharide"/>
    <property type="evidence" value="ECO:0007669"/>
    <property type="project" value="TreeGrafter"/>
</dbReference>
<dbReference type="AlphaFoldDB" id="A0AA88SD40"/>
<evidence type="ECO:0000313" key="14">
    <source>
        <dbReference type="Proteomes" id="UP001187315"/>
    </source>
</evidence>
<evidence type="ECO:0000256" key="9">
    <source>
        <dbReference type="ARBA" id="ARBA00023180"/>
    </source>
</evidence>
<keyword evidence="10" id="KW-0393">Immunoglobulin domain</keyword>
<dbReference type="GO" id="GO:0007166">
    <property type="term" value="P:cell surface receptor signaling pathway"/>
    <property type="evidence" value="ECO:0007669"/>
    <property type="project" value="TreeGrafter"/>
</dbReference>
<feature type="transmembrane region" description="Helical" evidence="11">
    <location>
        <begin position="272"/>
        <end position="292"/>
    </location>
</feature>
<feature type="domain" description="Ig-like" evidence="12">
    <location>
        <begin position="168"/>
        <end position="259"/>
    </location>
</feature>
<dbReference type="Pfam" id="PF07686">
    <property type="entry name" value="V-set"/>
    <property type="match status" value="1"/>
</dbReference>
<evidence type="ECO:0000256" key="7">
    <source>
        <dbReference type="ARBA" id="ARBA00023157"/>
    </source>
</evidence>
<evidence type="ECO:0000313" key="13">
    <source>
        <dbReference type="EMBL" id="KAK2827699.1"/>
    </source>
</evidence>
<keyword evidence="8" id="KW-0675">Receptor</keyword>
<keyword evidence="6 11" id="KW-0472">Membrane</keyword>
<dbReference type="Gene3D" id="2.60.40.10">
    <property type="entry name" value="Immunoglobulins"/>
    <property type="match status" value="2"/>
</dbReference>
<evidence type="ECO:0000256" key="5">
    <source>
        <dbReference type="ARBA" id="ARBA00022989"/>
    </source>
</evidence>
<dbReference type="GO" id="GO:0031295">
    <property type="term" value="P:T cell costimulation"/>
    <property type="evidence" value="ECO:0007669"/>
    <property type="project" value="TreeGrafter"/>
</dbReference>
<evidence type="ECO:0000256" key="8">
    <source>
        <dbReference type="ARBA" id="ARBA00023170"/>
    </source>
</evidence>
<dbReference type="EMBL" id="JAVHJS010000019">
    <property type="protein sequence ID" value="KAK2827699.1"/>
    <property type="molecule type" value="Genomic_DNA"/>
</dbReference>
<protein>
    <recommendedName>
        <fullName evidence="12">Ig-like domain-containing protein</fullName>
    </recommendedName>
</protein>
<keyword evidence="3 11" id="KW-0812">Transmembrane</keyword>
<dbReference type="SUPFAM" id="SSF48726">
    <property type="entry name" value="Immunoglobulin"/>
    <property type="match status" value="2"/>
</dbReference>
<dbReference type="GO" id="GO:0042102">
    <property type="term" value="P:positive regulation of T cell proliferation"/>
    <property type="evidence" value="ECO:0007669"/>
    <property type="project" value="TreeGrafter"/>
</dbReference>
<dbReference type="PANTHER" id="PTHR25466">
    <property type="entry name" value="T-LYMPHOCYTE ACTIVATION ANTIGEN"/>
    <property type="match status" value="1"/>
</dbReference>
<dbReference type="GO" id="GO:0009897">
    <property type="term" value="C:external side of plasma membrane"/>
    <property type="evidence" value="ECO:0007669"/>
    <property type="project" value="TreeGrafter"/>
</dbReference>
<comment type="subcellular location">
    <subcellularLocation>
        <location evidence="1">Cell membrane</location>
        <topology evidence="1">Single-pass type I membrane protein</topology>
    </subcellularLocation>
</comment>
<dbReference type="GO" id="GO:0006955">
    <property type="term" value="P:immune response"/>
    <property type="evidence" value="ECO:0007669"/>
    <property type="project" value="TreeGrafter"/>
</dbReference>
<dbReference type="InterPro" id="IPR003599">
    <property type="entry name" value="Ig_sub"/>
</dbReference>
<name>A0AA88SD40_TACVA</name>
<dbReference type="SMART" id="SM00406">
    <property type="entry name" value="IGv"/>
    <property type="match status" value="1"/>
</dbReference>
<evidence type="ECO:0000256" key="2">
    <source>
        <dbReference type="ARBA" id="ARBA00022475"/>
    </source>
</evidence>
<dbReference type="InterPro" id="IPR007110">
    <property type="entry name" value="Ig-like_dom"/>
</dbReference>
<evidence type="ECO:0000256" key="1">
    <source>
        <dbReference type="ARBA" id="ARBA00004251"/>
    </source>
</evidence>
<evidence type="ECO:0000259" key="12">
    <source>
        <dbReference type="PROSITE" id="PS50835"/>
    </source>
</evidence>
<comment type="caution">
    <text evidence="13">The sequence shown here is derived from an EMBL/GenBank/DDBJ whole genome shotgun (WGS) entry which is preliminary data.</text>
</comment>
<dbReference type="PANTHER" id="PTHR25466:SF3">
    <property type="entry name" value="PROGRAMMED CELL DEATH 1 LIGAND 1"/>
    <property type="match status" value="1"/>
</dbReference>
<keyword evidence="9" id="KW-0325">Glycoprotein</keyword>
<dbReference type="InterPro" id="IPR013106">
    <property type="entry name" value="Ig_V-set"/>
</dbReference>
<evidence type="ECO:0000256" key="10">
    <source>
        <dbReference type="ARBA" id="ARBA00023319"/>
    </source>
</evidence>
<dbReference type="GO" id="GO:0042130">
    <property type="term" value="P:negative regulation of T cell proliferation"/>
    <property type="evidence" value="ECO:0007669"/>
    <property type="project" value="TreeGrafter"/>
</dbReference>
<keyword evidence="2" id="KW-1003">Cell membrane</keyword>
<keyword evidence="14" id="KW-1185">Reference proteome</keyword>
<dbReference type="PROSITE" id="PS50835">
    <property type="entry name" value="IG_LIKE"/>
    <property type="match status" value="2"/>
</dbReference>
<dbReference type="SMART" id="SM00409">
    <property type="entry name" value="IG"/>
    <property type="match status" value="2"/>
</dbReference>
<dbReference type="InterPro" id="IPR036179">
    <property type="entry name" value="Ig-like_dom_sf"/>
</dbReference>
<evidence type="ECO:0000256" key="4">
    <source>
        <dbReference type="ARBA" id="ARBA00022729"/>
    </source>
</evidence>
<organism evidence="13 14">
    <name type="scientific">Tachysurus vachellii</name>
    <name type="common">Darkbarbel catfish</name>
    <name type="synonym">Pelteobagrus vachellii</name>
    <dbReference type="NCBI Taxonomy" id="175792"/>
    <lineage>
        <taxon>Eukaryota</taxon>
        <taxon>Metazoa</taxon>
        <taxon>Chordata</taxon>
        <taxon>Craniata</taxon>
        <taxon>Vertebrata</taxon>
        <taxon>Euteleostomi</taxon>
        <taxon>Actinopterygii</taxon>
        <taxon>Neopterygii</taxon>
        <taxon>Teleostei</taxon>
        <taxon>Ostariophysi</taxon>
        <taxon>Siluriformes</taxon>
        <taxon>Bagridae</taxon>
        <taxon>Tachysurus</taxon>
    </lineage>
</organism>
<evidence type="ECO:0000256" key="6">
    <source>
        <dbReference type="ARBA" id="ARBA00023136"/>
    </source>
</evidence>
<reference evidence="13" key="1">
    <citation type="submission" date="2023-08" db="EMBL/GenBank/DDBJ databases">
        <title>Pelteobagrus vachellii genome.</title>
        <authorList>
            <person name="Liu H."/>
        </authorList>
    </citation>
    <scope>NUCLEOTIDE SEQUENCE</scope>
    <source>
        <strain evidence="13">PRFRI_2022a</strain>
        <tissue evidence="13">Muscle</tissue>
    </source>
</reference>
<gene>
    <name evidence="13" type="ORF">Q7C36_018625</name>
</gene>
<dbReference type="InterPro" id="IPR051713">
    <property type="entry name" value="T-cell_Activation_Regulation"/>
</dbReference>
<dbReference type="Proteomes" id="UP001187315">
    <property type="component" value="Unassembled WGS sequence"/>
</dbReference>
<feature type="domain" description="Ig-like" evidence="12">
    <location>
        <begin position="46"/>
        <end position="166"/>
    </location>
</feature>
<keyword evidence="7" id="KW-1015">Disulfide bond</keyword>
<dbReference type="InterPro" id="IPR013783">
    <property type="entry name" value="Ig-like_fold"/>
</dbReference>
<proteinExistence type="predicted"/>